<feature type="non-terminal residue" evidence="1">
    <location>
        <position position="1"/>
    </location>
</feature>
<proteinExistence type="predicted"/>
<protein>
    <submittedName>
        <fullName evidence="1">Uncharacterized protein</fullName>
    </submittedName>
</protein>
<keyword evidence="3" id="KW-1185">Reference proteome</keyword>
<dbReference type="AlphaFoldDB" id="A0A3L9Z3V3"/>
<evidence type="ECO:0000313" key="3">
    <source>
        <dbReference type="Proteomes" id="UP000271339"/>
    </source>
</evidence>
<accession>A0A3L9Z3V3</accession>
<dbReference type="Proteomes" id="UP000271339">
    <property type="component" value="Unassembled WGS sequence"/>
</dbReference>
<evidence type="ECO:0000313" key="2">
    <source>
        <dbReference type="EMBL" id="RMA67521.1"/>
    </source>
</evidence>
<name>A0A3L9Z3V3_9FLAO</name>
<dbReference type="EMBL" id="REFC01000008">
    <property type="protein sequence ID" value="RMA67516.1"/>
    <property type="molecule type" value="Genomic_DNA"/>
</dbReference>
<reference evidence="1 3" key="1">
    <citation type="submission" date="2018-10" db="EMBL/GenBank/DDBJ databases">
        <title>Genomic Encyclopedia of Archaeal and Bacterial Type Strains, Phase II (KMG-II): from individual species to whole genera.</title>
        <authorList>
            <person name="Goeker M."/>
        </authorList>
    </citation>
    <scope>NUCLEOTIDE SEQUENCE [LARGE SCALE GENOMIC DNA]</scope>
    <source>
        <strain evidence="1 3">DSM 23424</strain>
    </source>
</reference>
<organism evidence="1 3">
    <name type="scientific">Ulvibacter antarcticus</name>
    <dbReference type="NCBI Taxonomy" id="442714"/>
    <lineage>
        <taxon>Bacteria</taxon>
        <taxon>Pseudomonadati</taxon>
        <taxon>Bacteroidota</taxon>
        <taxon>Flavobacteriia</taxon>
        <taxon>Flavobacteriales</taxon>
        <taxon>Flavobacteriaceae</taxon>
        <taxon>Ulvibacter</taxon>
    </lineage>
</organism>
<evidence type="ECO:0000313" key="1">
    <source>
        <dbReference type="EMBL" id="RMA67516.1"/>
    </source>
</evidence>
<dbReference type="EMBL" id="REFC01000005">
    <property type="protein sequence ID" value="RMA67521.1"/>
    <property type="molecule type" value="Genomic_DNA"/>
</dbReference>
<comment type="caution">
    <text evidence="1">The sequence shown here is derived from an EMBL/GenBank/DDBJ whole genome shotgun (WGS) entry which is preliminary data.</text>
</comment>
<gene>
    <name evidence="2" type="ORF">BXY75_0053</name>
    <name evidence="1" type="ORF">BXY75_0064</name>
</gene>
<sequence>GIGTDGFTNDIPYDIEEINTYSFEY</sequence>